<dbReference type="PANTHER" id="PTHR42759:SF5">
    <property type="entry name" value="METHANOL DEHYDROGENASE REGULATOR"/>
    <property type="match status" value="1"/>
</dbReference>
<dbReference type="Gene3D" id="3.40.50.300">
    <property type="entry name" value="P-loop containing nucleotide triphosphate hydrolases"/>
    <property type="match status" value="1"/>
</dbReference>
<dbReference type="GO" id="GO:0005524">
    <property type="term" value="F:ATP binding"/>
    <property type="evidence" value="ECO:0007669"/>
    <property type="project" value="UniProtKB-KW"/>
</dbReference>
<dbReference type="RefSeq" id="WP_104055207.1">
    <property type="nucleotide sequence ID" value="NZ_CP076456.1"/>
</dbReference>
<keyword evidence="1" id="KW-0547">Nucleotide-binding</keyword>
<dbReference type="InterPro" id="IPR041628">
    <property type="entry name" value="ChlI/MoxR_AAA_lid"/>
</dbReference>
<feature type="domain" description="ATPase AAA-3" evidence="5">
    <location>
        <begin position="76"/>
        <end position="205"/>
    </location>
</feature>
<evidence type="ECO:0000313" key="7">
    <source>
        <dbReference type="EMBL" id="QWQ37127.1"/>
    </source>
</evidence>
<proteinExistence type="inferred from homology"/>
<dbReference type="PANTHER" id="PTHR42759">
    <property type="entry name" value="MOXR FAMILY PROTEIN"/>
    <property type="match status" value="1"/>
</dbReference>
<accession>A0A975S793</accession>
<dbReference type="Pfam" id="PF17863">
    <property type="entry name" value="AAA_lid_2"/>
    <property type="match status" value="1"/>
</dbReference>
<dbReference type="CDD" id="cd00009">
    <property type="entry name" value="AAA"/>
    <property type="match status" value="1"/>
</dbReference>
<dbReference type="KEGG" id="asun:KG104_04980"/>
<dbReference type="SUPFAM" id="SSF52540">
    <property type="entry name" value="P-loop containing nucleoside triphosphate hydrolases"/>
    <property type="match status" value="1"/>
</dbReference>
<feature type="compositionally biased region" description="Low complexity" evidence="4">
    <location>
        <begin position="1"/>
        <end position="14"/>
    </location>
</feature>
<dbReference type="InterPro" id="IPR011703">
    <property type="entry name" value="ATPase_AAA-3"/>
</dbReference>
<name>A0A975S793_9MICC</name>
<gene>
    <name evidence="7" type="ORF">KG104_04980</name>
</gene>
<dbReference type="AlphaFoldDB" id="A0A975S793"/>
<evidence type="ECO:0000256" key="1">
    <source>
        <dbReference type="ARBA" id="ARBA00022741"/>
    </source>
</evidence>
<reference evidence="7" key="1">
    <citation type="submission" date="2021-06" db="EMBL/GenBank/DDBJ databases">
        <title>Novel species in genus Arthrobacter.</title>
        <authorList>
            <person name="Zhang G."/>
        </authorList>
    </citation>
    <scope>NUCLEOTIDE SEQUENCE</scope>
    <source>
        <strain evidence="7">Zg-ZUI122</strain>
    </source>
</reference>
<evidence type="ECO:0000256" key="3">
    <source>
        <dbReference type="ARBA" id="ARBA00061607"/>
    </source>
</evidence>
<dbReference type="InterPro" id="IPR050764">
    <property type="entry name" value="CbbQ/NirQ/NorQ/GpvN"/>
</dbReference>
<dbReference type="FunFam" id="3.40.50.300:FF:000640">
    <property type="entry name" value="MoxR family ATPase"/>
    <property type="match status" value="1"/>
</dbReference>
<evidence type="ECO:0000256" key="2">
    <source>
        <dbReference type="ARBA" id="ARBA00022840"/>
    </source>
</evidence>
<protein>
    <submittedName>
        <fullName evidence="7">MoxR family ATPase</fullName>
    </submittedName>
</protein>
<dbReference type="EMBL" id="CP076456">
    <property type="protein sequence ID" value="QWQ37127.1"/>
    <property type="molecule type" value="Genomic_DNA"/>
</dbReference>
<dbReference type="PIRSF" id="PIRSF002849">
    <property type="entry name" value="AAA_ATPase_chaperone_MoxR_prd"/>
    <property type="match status" value="1"/>
</dbReference>
<evidence type="ECO:0000259" key="5">
    <source>
        <dbReference type="Pfam" id="PF07726"/>
    </source>
</evidence>
<feature type="domain" description="ChlI/MoxR AAA lid" evidence="6">
    <location>
        <begin position="268"/>
        <end position="332"/>
    </location>
</feature>
<keyword evidence="2" id="KW-0067">ATP-binding</keyword>
<keyword evidence="8" id="KW-1185">Reference proteome</keyword>
<dbReference type="Pfam" id="PF07726">
    <property type="entry name" value="AAA_3"/>
    <property type="match status" value="1"/>
</dbReference>
<evidence type="ECO:0000256" key="4">
    <source>
        <dbReference type="SAM" id="MobiDB-lite"/>
    </source>
</evidence>
<evidence type="ECO:0000259" key="6">
    <source>
        <dbReference type="Pfam" id="PF17863"/>
    </source>
</evidence>
<dbReference type="Proteomes" id="UP000680588">
    <property type="component" value="Chromosome"/>
</dbReference>
<sequence>MDARTPAAAAAPFAGDSPGTEVPGPTAGWNRAAGAGYSADAFHTAASSILAAVNTVIDGKKEAASLVLTVLLAQGHVLLEDVPGVGKTLLAKTLARTIDCSVTRIQFTPDLLPSDVTGVSIYNQDAHRFEFRQGPIFANIVIGDEINRASAKTQSALLECMEERQVTVDGGTYRLAEPFMVVATQNPIEMEGTYPLPEAQRDRFMARISMGYPDTRSEIEMLESHQSTSPLDAVSAVVDVGEIAAMTARVRDIFVSSAVKEYTVAIGQATREHPHLRLGASPRALLQLLRAAKAHAALAGRDFVLPDDISRLADPVLAHRIILDRKATSSGDTPSGLLSHLLARVPVPRSPAGERLRR</sequence>
<dbReference type="GO" id="GO:0016887">
    <property type="term" value="F:ATP hydrolysis activity"/>
    <property type="evidence" value="ECO:0007669"/>
    <property type="project" value="InterPro"/>
</dbReference>
<dbReference type="Gene3D" id="1.10.8.80">
    <property type="entry name" value="Magnesium chelatase subunit I, C-Terminal domain"/>
    <property type="match status" value="1"/>
</dbReference>
<evidence type="ECO:0000313" key="8">
    <source>
        <dbReference type="Proteomes" id="UP000680588"/>
    </source>
</evidence>
<dbReference type="InterPro" id="IPR027417">
    <property type="entry name" value="P-loop_NTPase"/>
</dbReference>
<organism evidence="7 8">
    <name type="scientific">Arthrobacter sunyaminii</name>
    <dbReference type="NCBI Taxonomy" id="2816859"/>
    <lineage>
        <taxon>Bacteria</taxon>
        <taxon>Bacillati</taxon>
        <taxon>Actinomycetota</taxon>
        <taxon>Actinomycetes</taxon>
        <taxon>Micrococcales</taxon>
        <taxon>Micrococcaceae</taxon>
        <taxon>Arthrobacter</taxon>
    </lineage>
</organism>
<comment type="similarity">
    <text evidence="3">Belongs to the MoxR family.</text>
</comment>
<feature type="region of interest" description="Disordered" evidence="4">
    <location>
        <begin position="1"/>
        <end position="27"/>
    </location>
</feature>